<dbReference type="Pfam" id="PF03029">
    <property type="entry name" value="ATP_bind_1"/>
    <property type="match status" value="1"/>
</dbReference>
<evidence type="ECO:0000256" key="1">
    <source>
        <dbReference type="ARBA" id="ARBA00005290"/>
    </source>
</evidence>
<dbReference type="InterPro" id="IPR027417">
    <property type="entry name" value="P-loop_NTPase"/>
</dbReference>
<dbReference type="Gene3D" id="3.40.50.300">
    <property type="entry name" value="P-loop containing nucleotide triphosphate hydrolases"/>
    <property type="match status" value="1"/>
</dbReference>
<keyword evidence="6" id="KW-0675">Receptor</keyword>
<feature type="compositionally biased region" description="Pro residues" evidence="5">
    <location>
        <begin position="42"/>
        <end position="69"/>
    </location>
</feature>
<dbReference type="SUPFAM" id="SSF52540">
    <property type="entry name" value="P-loop containing nucleoside triphosphate hydrolases"/>
    <property type="match status" value="1"/>
</dbReference>
<evidence type="ECO:0000256" key="2">
    <source>
        <dbReference type="ARBA" id="ARBA00022741"/>
    </source>
</evidence>
<protein>
    <submittedName>
        <fullName evidence="6">Signal recognition particle receptor subunit beta, a GTPase</fullName>
    </submittedName>
</protein>
<dbReference type="EMBL" id="FNYV01000014">
    <property type="protein sequence ID" value="SEK01317.1"/>
    <property type="molecule type" value="Genomic_DNA"/>
</dbReference>
<dbReference type="RefSeq" id="WP_175510429.1">
    <property type="nucleotide sequence ID" value="NZ_BOPI01000001.1"/>
</dbReference>
<dbReference type="InterPro" id="IPR052705">
    <property type="entry name" value="Gliding_Motility_GTPase"/>
</dbReference>
<dbReference type="GO" id="GO:0005525">
    <property type="term" value="F:GTP binding"/>
    <property type="evidence" value="ECO:0007669"/>
    <property type="project" value="UniProtKB-KW"/>
</dbReference>
<proteinExistence type="inferred from homology"/>
<dbReference type="AlphaFoldDB" id="A0A1H7DK75"/>
<evidence type="ECO:0000256" key="3">
    <source>
        <dbReference type="ARBA" id="ARBA00022801"/>
    </source>
</evidence>
<dbReference type="InterPro" id="IPR004130">
    <property type="entry name" value="Gpn"/>
</dbReference>
<accession>A0A1H7DK75</accession>
<dbReference type="GO" id="GO:0016787">
    <property type="term" value="F:hydrolase activity"/>
    <property type="evidence" value="ECO:0007669"/>
    <property type="project" value="UniProtKB-KW"/>
</dbReference>
<evidence type="ECO:0000256" key="4">
    <source>
        <dbReference type="ARBA" id="ARBA00023134"/>
    </source>
</evidence>
<evidence type="ECO:0000313" key="6">
    <source>
        <dbReference type="EMBL" id="SEK01317.1"/>
    </source>
</evidence>
<dbReference type="Proteomes" id="UP000198707">
    <property type="component" value="Unassembled WGS sequence"/>
</dbReference>
<reference evidence="7" key="1">
    <citation type="submission" date="2016-10" db="EMBL/GenBank/DDBJ databases">
        <authorList>
            <person name="Varghese N."/>
            <person name="Submissions S."/>
        </authorList>
    </citation>
    <scope>NUCLEOTIDE SEQUENCE [LARGE SCALE GENOMIC DNA]</scope>
    <source>
        <strain evidence="7">CGMCC 4.7038</strain>
    </source>
</reference>
<keyword evidence="4" id="KW-0342">GTP-binding</keyword>
<comment type="similarity">
    <text evidence="1">Belongs to the GPN-loop GTPase family.</text>
</comment>
<feature type="compositionally biased region" description="Low complexity" evidence="5">
    <location>
        <begin position="70"/>
        <end position="80"/>
    </location>
</feature>
<gene>
    <name evidence="6" type="ORF">SAMN05443287_11459</name>
</gene>
<keyword evidence="7" id="KW-1185">Reference proteome</keyword>
<dbReference type="PANTHER" id="PTHR42708:SF1">
    <property type="entry name" value="GLIDING MOTILITY PROTEIN MGLA"/>
    <property type="match status" value="1"/>
</dbReference>
<feature type="region of interest" description="Disordered" evidence="5">
    <location>
        <begin position="1"/>
        <end position="82"/>
    </location>
</feature>
<organism evidence="6 7">
    <name type="scientific">Micromonospora phaseoli</name>
    <dbReference type="NCBI Taxonomy" id="1144548"/>
    <lineage>
        <taxon>Bacteria</taxon>
        <taxon>Bacillati</taxon>
        <taxon>Actinomycetota</taxon>
        <taxon>Actinomycetes</taxon>
        <taxon>Micromonosporales</taxon>
        <taxon>Micromonosporaceae</taxon>
        <taxon>Micromonospora</taxon>
    </lineage>
</organism>
<dbReference type="PANTHER" id="PTHR42708">
    <property type="entry name" value="ATP/GTP-BINDING PROTEIN-RELATED"/>
    <property type="match status" value="1"/>
</dbReference>
<keyword evidence="3" id="KW-0378">Hydrolase</keyword>
<dbReference type="STRING" id="1144548.SAMN05443287_11459"/>
<evidence type="ECO:0000256" key="5">
    <source>
        <dbReference type="SAM" id="MobiDB-lite"/>
    </source>
</evidence>
<evidence type="ECO:0000313" key="7">
    <source>
        <dbReference type="Proteomes" id="UP000198707"/>
    </source>
</evidence>
<dbReference type="CDD" id="cd00882">
    <property type="entry name" value="Ras_like_GTPase"/>
    <property type="match status" value="1"/>
</dbReference>
<sequence length="265" mass="27682">MDSVQSPDWPVAPQGALAANSAAARYGGPAPTTPPSIGRATPPAPPPAHPPAPPPAHPPAPPPYRPPATTPTATGTRRATPPIPVKILVAGGFGVGKTTTVGSISEIAPLTTEAEMTTAGIGIDDPGQRSGKTTTTVAMDFGCVTIDRSLKLYLFGTPGQSRFGFMWDDLARGALGALVVVDSARLDDCYAAIDFFERAGLPFVIGVNAFDGRLAHDLGAIRWALAIGEHVPLVQFDARDRLSVRDALLVVLDRALERATREKRA</sequence>
<name>A0A1H7DK75_9ACTN</name>
<keyword evidence="2" id="KW-0547">Nucleotide-binding</keyword>